<proteinExistence type="predicted"/>
<dbReference type="RefSeq" id="WP_175484680.1">
    <property type="nucleotide sequence ID" value="NZ_FOPF01000010.1"/>
</dbReference>
<dbReference type="AlphaFoldDB" id="A0A1Y5TDS1"/>
<reference evidence="2 3" key="1">
    <citation type="submission" date="2017-03" db="EMBL/GenBank/DDBJ databases">
        <authorList>
            <person name="Afonso C.L."/>
            <person name="Miller P.J."/>
            <person name="Scott M.A."/>
            <person name="Spackman E."/>
            <person name="Goraichik I."/>
            <person name="Dimitrov K.M."/>
            <person name="Suarez D.L."/>
            <person name="Swayne D.E."/>
        </authorList>
    </citation>
    <scope>NUCLEOTIDE SEQUENCE [LARGE SCALE GENOMIC DNA]</scope>
    <source>
        <strain evidence="2 3">CECT 7066</strain>
    </source>
</reference>
<protein>
    <submittedName>
        <fullName evidence="2">Uncharacterized protein</fullName>
    </submittedName>
</protein>
<organism evidence="2 3">
    <name type="scientific">Palleronia marisminoris</name>
    <dbReference type="NCBI Taxonomy" id="315423"/>
    <lineage>
        <taxon>Bacteria</taxon>
        <taxon>Pseudomonadati</taxon>
        <taxon>Pseudomonadota</taxon>
        <taxon>Alphaproteobacteria</taxon>
        <taxon>Rhodobacterales</taxon>
        <taxon>Roseobacteraceae</taxon>
        <taxon>Palleronia</taxon>
    </lineage>
</organism>
<evidence type="ECO:0000256" key="1">
    <source>
        <dbReference type="SAM" id="Phobius"/>
    </source>
</evidence>
<feature type="transmembrane region" description="Helical" evidence="1">
    <location>
        <begin position="93"/>
        <end position="114"/>
    </location>
</feature>
<evidence type="ECO:0000313" key="3">
    <source>
        <dbReference type="Proteomes" id="UP000193870"/>
    </source>
</evidence>
<name>A0A1Y5TDS1_9RHOB</name>
<dbReference type="Proteomes" id="UP000193870">
    <property type="component" value="Unassembled WGS sequence"/>
</dbReference>
<keyword evidence="3" id="KW-1185">Reference proteome</keyword>
<keyword evidence="1" id="KW-0472">Membrane</keyword>
<keyword evidence="1" id="KW-0812">Transmembrane</keyword>
<sequence length="159" mass="16980">MLHASGLGQPSRRISATTRLFQLFNRYAGAAYVVNLALELARAGVLVDDAAAKPANIKDGVILLSLIPKAYLIVSLMFTEFTGARDLDRSAFVLRFALVFTINNAVAFSLYAALSSRAPRVPAGIAFSAALRIPAGRLARTRRTRPIMTGAAPVLAPKP</sequence>
<accession>A0A1Y5TDS1</accession>
<dbReference type="EMBL" id="FWFV01000009">
    <property type="protein sequence ID" value="SLN61419.1"/>
    <property type="molecule type" value="Genomic_DNA"/>
</dbReference>
<gene>
    <name evidence="2" type="ORF">PAM7066_03067</name>
</gene>
<evidence type="ECO:0000313" key="2">
    <source>
        <dbReference type="EMBL" id="SLN61419.1"/>
    </source>
</evidence>
<feature type="transmembrane region" description="Helical" evidence="1">
    <location>
        <begin position="61"/>
        <end position="81"/>
    </location>
</feature>
<keyword evidence="1" id="KW-1133">Transmembrane helix</keyword>